<evidence type="ECO:0000313" key="9">
    <source>
        <dbReference type="EMBL" id="GAA4124963.1"/>
    </source>
</evidence>
<feature type="transmembrane region" description="Helical" evidence="7">
    <location>
        <begin position="641"/>
        <end position="668"/>
    </location>
</feature>
<evidence type="ECO:0000313" key="10">
    <source>
        <dbReference type="Proteomes" id="UP001501495"/>
    </source>
</evidence>
<gene>
    <name evidence="9" type="ORF">GCM10022215_33020</name>
</gene>
<organism evidence="9 10">
    <name type="scientific">Nocardioides fonticola</name>
    <dbReference type="NCBI Taxonomy" id="450363"/>
    <lineage>
        <taxon>Bacteria</taxon>
        <taxon>Bacillati</taxon>
        <taxon>Actinomycetota</taxon>
        <taxon>Actinomycetes</taxon>
        <taxon>Propionibacteriales</taxon>
        <taxon>Nocardioidaceae</taxon>
        <taxon>Nocardioides</taxon>
    </lineage>
</organism>
<proteinExistence type="inferred from homology"/>
<feature type="domain" description="SSD" evidence="8">
    <location>
        <begin position="540"/>
        <end position="668"/>
    </location>
</feature>
<evidence type="ECO:0000256" key="3">
    <source>
        <dbReference type="ARBA" id="ARBA00022475"/>
    </source>
</evidence>
<keyword evidence="5 7" id="KW-1133">Transmembrane helix</keyword>
<keyword evidence="10" id="KW-1185">Reference proteome</keyword>
<feature type="transmembrane region" description="Helical" evidence="7">
    <location>
        <begin position="569"/>
        <end position="589"/>
    </location>
</feature>
<dbReference type="InterPro" id="IPR050545">
    <property type="entry name" value="Mycobact_MmpL"/>
</dbReference>
<evidence type="ECO:0000256" key="6">
    <source>
        <dbReference type="ARBA" id="ARBA00023136"/>
    </source>
</evidence>
<feature type="transmembrane region" description="Helical" evidence="7">
    <location>
        <begin position="537"/>
        <end position="557"/>
    </location>
</feature>
<dbReference type="EMBL" id="BAAAZH010000026">
    <property type="protein sequence ID" value="GAA4124963.1"/>
    <property type="molecule type" value="Genomic_DNA"/>
</dbReference>
<dbReference type="InterPro" id="IPR004869">
    <property type="entry name" value="MMPL_dom"/>
</dbReference>
<dbReference type="Proteomes" id="UP001501495">
    <property type="component" value="Unassembled WGS sequence"/>
</dbReference>
<feature type="transmembrane region" description="Helical" evidence="7">
    <location>
        <begin position="275"/>
        <end position="301"/>
    </location>
</feature>
<feature type="transmembrane region" description="Helical" evidence="7">
    <location>
        <begin position="610"/>
        <end position="635"/>
    </location>
</feature>
<feature type="transmembrane region" description="Helical" evidence="7">
    <location>
        <begin position="20"/>
        <end position="42"/>
    </location>
</feature>
<feature type="domain" description="SSD" evidence="8">
    <location>
        <begin position="215"/>
        <end position="332"/>
    </location>
</feature>
<sequence>MEQSRTETRLLPFLRPRIAWILPVLYLIIGGALIGAVGTAPVDRGSTDQLPDGYDSTAVVKALDSFPSGDDQVAVVLFYSDAGGPGIDAADRASLQKSFAAATDGTGTGTELQPSEDGTALVGIVPTSTTDAAELADEIDALRAAVKKDLPEGVSAAVTGPAAIQGDLARVFDGADVSLLMVTATVVAILLIVTYRSPFLWLVPLIVVGVADQVAAVAATHSLSTLGVAFDESTTGILSVLVFGAGTDYALLLISRYRDELRVFADRGEAMAKAWVRTAEAVLASAVTVVLSLLALLLSAFPTTRGLGLACAIGVVVAAVAVMVVLPLALVVFPRGIFWPRRPEVGQTVLSEGHTVWRRIGDGVARRPVPAAVAGVVVLAALASGILSIRSGLSESDQFIDTPESISASARLAESFPAGSADPAVVLTPDSLVRPVTGMIRSVEGVESVSIAGTHDGLTRLNVVLDSAPGTPAARDDVEQLRAALDGQPRTLVGGTDADDVDINAATSSDRGLIVPLILIVVLAALGALLRSVVAPVVLVLTVVATYLAALGAGWLISTHVFGFDRLDVGVPLQAFLFLVALGVDYNIFLVTRAAEEARGHGAREGMLRALASTGGVITSAGVLLAAVFAVLGVLPLVVLAQLGIVICIGVLLDTLLVRTVLVPAIAVRLGDRFWWPRKVG</sequence>
<dbReference type="Pfam" id="PF03176">
    <property type="entry name" value="MMPL"/>
    <property type="match status" value="2"/>
</dbReference>
<evidence type="ECO:0000256" key="5">
    <source>
        <dbReference type="ARBA" id="ARBA00022989"/>
    </source>
</evidence>
<evidence type="ECO:0000256" key="4">
    <source>
        <dbReference type="ARBA" id="ARBA00022692"/>
    </source>
</evidence>
<comment type="similarity">
    <text evidence="2">Belongs to the resistance-nodulation-cell division (RND) (TC 2.A.6) family. MmpL subfamily.</text>
</comment>
<feature type="transmembrane region" description="Helical" evidence="7">
    <location>
        <begin position="368"/>
        <end position="389"/>
    </location>
</feature>
<comment type="subcellular location">
    <subcellularLocation>
        <location evidence="1">Cell membrane</location>
        <topology evidence="1">Multi-pass membrane protein</topology>
    </subcellularLocation>
</comment>
<keyword evidence="4 7" id="KW-0812">Transmembrane</keyword>
<reference evidence="10" key="1">
    <citation type="journal article" date="2019" name="Int. J. Syst. Evol. Microbiol.">
        <title>The Global Catalogue of Microorganisms (GCM) 10K type strain sequencing project: providing services to taxonomists for standard genome sequencing and annotation.</title>
        <authorList>
            <consortium name="The Broad Institute Genomics Platform"/>
            <consortium name="The Broad Institute Genome Sequencing Center for Infectious Disease"/>
            <person name="Wu L."/>
            <person name="Ma J."/>
        </authorList>
    </citation>
    <scope>NUCLEOTIDE SEQUENCE [LARGE SCALE GENOMIC DNA]</scope>
    <source>
        <strain evidence="10">JCM 16703</strain>
    </source>
</reference>
<evidence type="ECO:0000256" key="2">
    <source>
        <dbReference type="ARBA" id="ARBA00010157"/>
    </source>
</evidence>
<accession>A0ABP7XS88</accession>
<evidence type="ECO:0000256" key="7">
    <source>
        <dbReference type="SAM" id="Phobius"/>
    </source>
</evidence>
<feature type="transmembrane region" description="Helical" evidence="7">
    <location>
        <begin position="177"/>
        <end position="195"/>
    </location>
</feature>
<dbReference type="SUPFAM" id="SSF82866">
    <property type="entry name" value="Multidrug efflux transporter AcrB transmembrane domain"/>
    <property type="match status" value="2"/>
</dbReference>
<dbReference type="PANTHER" id="PTHR33406:SF6">
    <property type="entry name" value="MEMBRANE PROTEIN YDGH-RELATED"/>
    <property type="match status" value="1"/>
</dbReference>
<dbReference type="RefSeq" id="WP_344734568.1">
    <property type="nucleotide sequence ID" value="NZ_BAAAZH010000026.1"/>
</dbReference>
<feature type="transmembrane region" description="Helical" evidence="7">
    <location>
        <begin position="513"/>
        <end position="530"/>
    </location>
</feature>
<dbReference type="PROSITE" id="PS50156">
    <property type="entry name" value="SSD"/>
    <property type="match status" value="2"/>
</dbReference>
<evidence type="ECO:0000256" key="1">
    <source>
        <dbReference type="ARBA" id="ARBA00004651"/>
    </source>
</evidence>
<feature type="transmembrane region" description="Helical" evidence="7">
    <location>
        <begin position="307"/>
        <end position="333"/>
    </location>
</feature>
<dbReference type="PANTHER" id="PTHR33406">
    <property type="entry name" value="MEMBRANE PROTEIN MJ1562-RELATED"/>
    <property type="match status" value="1"/>
</dbReference>
<feature type="transmembrane region" description="Helical" evidence="7">
    <location>
        <begin position="202"/>
        <end position="223"/>
    </location>
</feature>
<keyword evidence="6 7" id="KW-0472">Membrane</keyword>
<keyword evidence="3" id="KW-1003">Cell membrane</keyword>
<dbReference type="InterPro" id="IPR000731">
    <property type="entry name" value="SSD"/>
</dbReference>
<name>A0ABP7XS88_9ACTN</name>
<feature type="transmembrane region" description="Helical" evidence="7">
    <location>
        <begin position="235"/>
        <end position="254"/>
    </location>
</feature>
<protein>
    <submittedName>
        <fullName evidence="9">MMPL family transporter</fullName>
    </submittedName>
</protein>
<comment type="caution">
    <text evidence="9">The sequence shown here is derived from an EMBL/GenBank/DDBJ whole genome shotgun (WGS) entry which is preliminary data.</text>
</comment>
<evidence type="ECO:0000259" key="8">
    <source>
        <dbReference type="PROSITE" id="PS50156"/>
    </source>
</evidence>
<dbReference type="Gene3D" id="1.20.1640.10">
    <property type="entry name" value="Multidrug efflux transporter AcrB transmembrane domain"/>
    <property type="match status" value="2"/>
</dbReference>